<accession>A0A915JD41</accession>
<protein>
    <submittedName>
        <fullName evidence="3">Uncharacterized protein</fullName>
    </submittedName>
</protein>
<sequence length="61" mass="6697">MERNGMQSTALPNEREIFVPFSSVGGEATTDGEKNGGEEANENTSKNVIVHDLYIKLDKNN</sequence>
<feature type="region of interest" description="Disordered" evidence="1">
    <location>
        <begin position="22"/>
        <end position="45"/>
    </location>
</feature>
<keyword evidence="2" id="KW-1185">Reference proteome</keyword>
<evidence type="ECO:0000256" key="1">
    <source>
        <dbReference type="SAM" id="MobiDB-lite"/>
    </source>
</evidence>
<reference evidence="3" key="1">
    <citation type="submission" date="2022-11" db="UniProtKB">
        <authorList>
            <consortium name="WormBaseParasite"/>
        </authorList>
    </citation>
    <scope>IDENTIFICATION</scope>
</reference>
<name>A0A915JD41_ROMCU</name>
<dbReference type="Proteomes" id="UP000887565">
    <property type="component" value="Unplaced"/>
</dbReference>
<evidence type="ECO:0000313" key="2">
    <source>
        <dbReference type="Proteomes" id="UP000887565"/>
    </source>
</evidence>
<dbReference type="AlphaFoldDB" id="A0A915JD41"/>
<evidence type="ECO:0000313" key="3">
    <source>
        <dbReference type="WBParaSite" id="nRc.2.0.1.t24082-RA"/>
    </source>
</evidence>
<organism evidence="2 3">
    <name type="scientific">Romanomermis culicivorax</name>
    <name type="common">Nematode worm</name>
    <dbReference type="NCBI Taxonomy" id="13658"/>
    <lineage>
        <taxon>Eukaryota</taxon>
        <taxon>Metazoa</taxon>
        <taxon>Ecdysozoa</taxon>
        <taxon>Nematoda</taxon>
        <taxon>Enoplea</taxon>
        <taxon>Dorylaimia</taxon>
        <taxon>Mermithida</taxon>
        <taxon>Mermithoidea</taxon>
        <taxon>Mermithidae</taxon>
        <taxon>Romanomermis</taxon>
    </lineage>
</organism>
<proteinExistence type="predicted"/>
<dbReference type="WBParaSite" id="nRc.2.0.1.t24082-RA">
    <property type="protein sequence ID" value="nRc.2.0.1.t24082-RA"/>
    <property type="gene ID" value="nRc.2.0.1.g24082"/>
</dbReference>